<dbReference type="PANTHER" id="PTHR35841:SF1">
    <property type="entry name" value="PHOSPHONATES-BINDING PERIPLASMIC PROTEIN"/>
    <property type="match status" value="1"/>
</dbReference>
<evidence type="ECO:0000256" key="1">
    <source>
        <dbReference type="ARBA" id="ARBA00007162"/>
    </source>
</evidence>
<comment type="similarity">
    <text evidence="1">Belongs to the phosphate/phosphite/phosphonate binding protein family.</text>
</comment>
<evidence type="ECO:0000256" key="3">
    <source>
        <dbReference type="SAM" id="SignalP"/>
    </source>
</evidence>
<dbReference type="InterPro" id="IPR005770">
    <property type="entry name" value="PhnD"/>
</dbReference>
<dbReference type="OrthoDB" id="1792890at2"/>
<dbReference type="AlphaFoldDB" id="A0A4P6K4Z9"/>
<dbReference type="SMART" id="SM00062">
    <property type="entry name" value="PBPb"/>
    <property type="match status" value="1"/>
</dbReference>
<dbReference type="PANTHER" id="PTHR35841">
    <property type="entry name" value="PHOSPHONATES-BINDING PERIPLASMIC PROTEIN"/>
    <property type="match status" value="1"/>
</dbReference>
<dbReference type="CDD" id="cd01071">
    <property type="entry name" value="PBP2_PhnD_like"/>
    <property type="match status" value="1"/>
</dbReference>
<name>A0A4P6K4Z9_KTERU</name>
<dbReference type="PROSITE" id="PS51257">
    <property type="entry name" value="PROKAR_LIPOPROTEIN"/>
    <property type="match status" value="1"/>
</dbReference>
<dbReference type="InterPro" id="IPR001638">
    <property type="entry name" value="Solute-binding_3/MltF_N"/>
</dbReference>
<accession>A0A4P6K4Z9</accession>
<reference evidence="5 6" key="1">
    <citation type="submission" date="2019-01" db="EMBL/GenBank/DDBJ databases">
        <title>Ktedonosporobacter rubrisoli SCAWS-G2.</title>
        <authorList>
            <person name="Huang Y."/>
            <person name="Yan B."/>
        </authorList>
    </citation>
    <scope>NUCLEOTIDE SEQUENCE [LARGE SCALE GENOMIC DNA]</scope>
    <source>
        <strain evidence="5 6">SCAWS-G2</strain>
    </source>
</reference>
<feature type="chain" id="PRO_5020981636" evidence="3">
    <location>
        <begin position="23"/>
        <end position="298"/>
    </location>
</feature>
<keyword evidence="6" id="KW-1185">Reference proteome</keyword>
<feature type="domain" description="Solute-binding protein family 3/N-terminal" evidence="4">
    <location>
        <begin position="40"/>
        <end position="271"/>
    </location>
</feature>
<evidence type="ECO:0000259" key="4">
    <source>
        <dbReference type="SMART" id="SM00062"/>
    </source>
</evidence>
<dbReference type="GO" id="GO:0043190">
    <property type="term" value="C:ATP-binding cassette (ABC) transporter complex"/>
    <property type="evidence" value="ECO:0007669"/>
    <property type="project" value="InterPro"/>
</dbReference>
<evidence type="ECO:0000256" key="2">
    <source>
        <dbReference type="ARBA" id="ARBA00022729"/>
    </source>
</evidence>
<dbReference type="Proteomes" id="UP000290365">
    <property type="component" value="Chromosome"/>
</dbReference>
<organism evidence="5 6">
    <name type="scientific">Ktedonosporobacter rubrisoli</name>
    <dbReference type="NCBI Taxonomy" id="2509675"/>
    <lineage>
        <taxon>Bacteria</taxon>
        <taxon>Bacillati</taxon>
        <taxon>Chloroflexota</taxon>
        <taxon>Ktedonobacteria</taxon>
        <taxon>Ktedonobacterales</taxon>
        <taxon>Ktedonosporobacteraceae</taxon>
        <taxon>Ktedonosporobacter</taxon>
    </lineage>
</organism>
<dbReference type="EMBL" id="CP035758">
    <property type="protein sequence ID" value="QBD83428.1"/>
    <property type="molecule type" value="Genomic_DNA"/>
</dbReference>
<dbReference type="KEGG" id="kbs:EPA93_10310"/>
<proteinExistence type="inferred from homology"/>
<protein>
    <submittedName>
        <fullName evidence="5">Phosphate/phosphite/phosphonate ABC transporter substrate-binding protein</fullName>
    </submittedName>
</protein>
<dbReference type="SUPFAM" id="SSF53850">
    <property type="entry name" value="Periplasmic binding protein-like II"/>
    <property type="match status" value="1"/>
</dbReference>
<dbReference type="Pfam" id="PF12974">
    <property type="entry name" value="Phosphonate-bd"/>
    <property type="match status" value="1"/>
</dbReference>
<dbReference type="GO" id="GO:0055085">
    <property type="term" value="P:transmembrane transport"/>
    <property type="evidence" value="ECO:0007669"/>
    <property type="project" value="InterPro"/>
</dbReference>
<keyword evidence="2 3" id="KW-0732">Signal</keyword>
<evidence type="ECO:0000313" key="6">
    <source>
        <dbReference type="Proteomes" id="UP000290365"/>
    </source>
</evidence>
<feature type="signal peptide" evidence="3">
    <location>
        <begin position="1"/>
        <end position="22"/>
    </location>
</feature>
<gene>
    <name evidence="5" type="ORF">EPA93_10310</name>
</gene>
<sequence length="298" mass="31355">MRATALLLLLLTLTLAACGSSAAGSPAEASNCTPKISLKQLTLGIIPAENATKVADSTKGFADAVSKKLCVPVQVFVGTNYTATIEALASKKVDVAWFGPFSYVLAADKYNAQAILMQLSSSGQDHYFSYIVTTPKTGIKSVADLKGHGFSFVDPASTSGNLVPRYTMVKNGLDPDKDVKGTFAGGHDASLLAVLSGKVDAGAVASDTYNEFLKQGKFKDGELTIVGKSDALPEGPLAVDKGMKQSDKDAIRDAFVSIKDKAVLNDYVGQGFVATDDSKFNSIRDIAKTLKLNLNKLS</sequence>
<evidence type="ECO:0000313" key="5">
    <source>
        <dbReference type="EMBL" id="QBD83428.1"/>
    </source>
</evidence>
<dbReference type="NCBIfam" id="TIGR01098">
    <property type="entry name" value="3A0109s03R"/>
    <property type="match status" value="1"/>
</dbReference>
<dbReference type="Gene3D" id="3.40.190.10">
    <property type="entry name" value="Periplasmic binding protein-like II"/>
    <property type="match status" value="2"/>
</dbReference>